<comment type="similarity">
    <text evidence="2">Belongs to the TMCO4 family.</text>
</comment>
<keyword evidence="4 7" id="KW-1133">Transmembrane helix</keyword>
<evidence type="ECO:0000256" key="6">
    <source>
        <dbReference type="SAM" id="MobiDB-lite"/>
    </source>
</evidence>
<dbReference type="InterPro" id="IPR029024">
    <property type="entry name" value="TerB-like"/>
</dbReference>
<evidence type="ECO:0000313" key="8">
    <source>
        <dbReference type="EMBL" id="KAL3861907.1"/>
    </source>
</evidence>
<dbReference type="GO" id="GO:0016020">
    <property type="term" value="C:membrane"/>
    <property type="evidence" value="ECO:0007669"/>
    <property type="project" value="UniProtKB-SubCell"/>
</dbReference>
<feature type="compositionally biased region" description="Basic and acidic residues" evidence="6">
    <location>
        <begin position="660"/>
        <end position="673"/>
    </location>
</feature>
<organism evidence="8 9">
    <name type="scientific">Sinanodonta woodiana</name>
    <name type="common">Chinese pond mussel</name>
    <name type="synonym">Anodonta woodiana</name>
    <dbReference type="NCBI Taxonomy" id="1069815"/>
    <lineage>
        <taxon>Eukaryota</taxon>
        <taxon>Metazoa</taxon>
        <taxon>Spiralia</taxon>
        <taxon>Lophotrochozoa</taxon>
        <taxon>Mollusca</taxon>
        <taxon>Bivalvia</taxon>
        <taxon>Autobranchia</taxon>
        <taxon>Heteroconchia</taxon>
        <taxon>Palaeoheterodonta</taxon>
        <taxon>Unionida</taxon>
        <taxon>Unionoidea</taxon>
        <taxon>Unionidae</taxon>
        <taxon>Unioninae</taxon>
        <taxon>Sinanodonta</taxon>
    </lineage>
</organism>
<sequence length="736" mass="80302">MADEMSACPEEKDKLDIPEEITLMLSDVGRYSFAGLTAVSLLKLFEEECHSEFKKKTLGTVLKHLSQPESSCKTMFLVMEGEGMNDAGPFVDVLLKEPTLKKSRMPLLEDMVGMALADGRYDARWRVLIKYMCLQLQISWDDIEQVETTMAETLEESAYEMSEEEKLEKAKKRRKDKIKRYVLIGIATVGGGTLIGLTGGLAAPLVAAGAGAIIGGAGAAALGSTAGVAIIGSLFGVAGAGLAGFKMKKRVGALEEFSFEMLTIFGGRLRGGEVTKQLHITIAVTGWLTDSMNDFRIPWKCLAESKEQYSLRWESKYLLQLGNAFEYILSLGMGVATSEALKYTVLAGLMAAVAWPSALMSAAGVIDNPWSVVTQRANNAGKQLAEVLLLREQGNRPVTLIGYSMGARVIFSCLEELSKRKGGDGLVEDVILLGAPVSGDPKNWQPLARVVAGRIVNGYCRSDWLLKFLYRTASVQMKIAGLEPVKWEDRRMHNCDLSSVLEGHRDYEKNLDTLMKAVGVRTKDELKVCAKVKKHIPKTADSSDNNNSQPSQGETMTTSQTNLSTENDSLDSPQNFSIQLPEMTSNVKLSDSISPNAATTPLTDGDEDKPCYESLTQESSCASLHSGAETGFTVSSQQKDTNKNEINTDDVNLCDKVKSDDMDADKESHDIRTGKQNTSTDVRDISMNTGYTCLQSDTSTVNTGYTCLQSDTFTDTETQISNLSVSENATLKEFQQ</sequence>
<keyword evidence="9" id="KW-1185">Reference proteome</keyword>
<gene>
    <name evidence="8" type="ORF">ACJMK2_007920</name>
</gene>
<dbReference type="Gene3D" id="1.10.3680.10">
    <property type="entry name" value="TerB-like"/>
    <property type="match status" value="1"/>
</dbReference>
<dbReference type="PANTHER" id="PTHR17920:SF3">
    <property type="entry name" value="TRANSMEMBRANE AND COILED-COIL DOMAIN-CONTAINING PROTEIN 4"/>
    <property type="match status" value="1"/>
</dbReference>
<dbReference type="SUPFAM" id="SSF158682">
    <property type="entry name" value="TerB-like"/>
    <property type="match status" value="1"/>
</dbReference>
<dbReference type="Proteomes" id="UP001634394">
    <property type="component" value="Unassembled WGS sequence"/>
</dbReference>
<keyword evidence="3 7" id="KW-0812">Transmembrane</keyword>
<dbReference type="SUPFAM" id="SSF53474">
    <property type="entry name" value="alpha/beta-Hydrolases"/>
    <property type="match status" value="1"/>
</dbReference>
<feature type="compositionally biased region" description="Polar residues" evidence="6">
    <location>
        <begin position="549"/>
        <end position="602"/>
    </location>
</feature>
<comment type="subcellular location">
    <subcellularLocation>
        <location evidence="1">Membrane</location>
        <topology evidence="1">Multi-pass membrane protein</topology>
    </subcellularLocation>
</comment>
<comment type="caution">
    <text evidence="8">The sequence shown here is derived from an EMBL/GenBank/DDBJ whole genome shotgun (WGS) entry which is preliminary data.</text>
</comment>
<protein>
    <recommendedName>
        <fullName evidence="10">Transmembrane and coiled-coil domain-containing protein 4</fullName>
    </recommendedName>
</protein>
<evidence type="ECO:0000256" key="2">
    <source>
        <dbReference type="ARBA" id="ARBA00009824"/>
    </source>
</evidence>
<evidence type="ECO:0000313" key="9">
    <source>
        <dbReference type="Proteomes" id="UP001634394"/>
    </source>
</evidence>
<feature type="transmembrane region" description="Helical" evidence="7">
    <location>
        <begin position="220"/>
        <end position="245"/>
    </location>
</feature>
<dbReference type="Pfam" id="PF05277">
    <property type="entry name" value="DUF726"/>
    <property type="match status" value="1"/>
</dbReference>
<proteinExistence type="inferred from homology"/>
<evidence type="ECO:0000256" key="5">
    <source>
        <dbReference type="ARBA" id="ARBA00023136"/>
    </source>
</evidence>
<evidence type="ECO:0000256" key="1">
    <source>
        <dbReference type="ARBA" id="ARBA00004141"/>
    </source>
</evidence>
<dbReference type="InterPro" id="IPR029058">
    <property type="entry name" value="AB_hydrolase_fold"/>
</dbReference>
<name>A0ABD3VN01_SINWO</name>
<evidence type="ECO:0008006" key="10">
    <source>
        <dbReference type="Google" id="ProtNLM"/>
    </source>
</evidence>
<feature type="transmembrane region" description="Helical" evidence="7">
    <location>
        <begin position="181"/>
        <end position="214"/>
    </location>
</feature>
<dbReference type="InterPro" id="IPR007941">
    <property type="entry name" value="DUF726"/>
</dbReference>
<keyword evidence="5 7" id="KW-0472">Membrane</keyword>
<feature type="transmembrane region" description="Helical" evidence="7">
    <location>
        <begin position="343"/>
        <end position="366"/>
    </location>
</feature>
<evidence type="ECO:0000256" key="7">
    <source>
        <dbReference type="SAM" id="Phobius"/>
    </source>
</evidence>
<dbReference type="EMBL" id="JBJQND010000011">
    <property type="protein sequence ID" value="KAL3861907.1"/>
    <property type="molecule type" value="Genomic_DNA"/>
</dbReference>
<evidence type="ECO:0000256" key="3">
    <source>
        <dbReference type="ARBA" id="ARBA00022692"/>
    </source>
</evidence>
<accession>A0ABD3VN01</accession>
<feature type="region of interest" description="Disordered" evidence="6">
    <location>
        <begin position="537"/>
        <end position="614"/>
    </location>
</feature>
<dbReference type="Gene3D" id="3.40.50.1820">
    <property type="entry name" value="alpha/beta hydrolase"/>
    <property type="match status" value="1"/>
</dbReference>
<reference evidence="8 9" key="1">
    <citation type="submission" date="2024-11" db="EMBL/GenBank/DDBJ databases">
        <title>Chromosome-level genome assembly of the freshwater bivalve Anodonta woodiana.</title>
        <authorList>
            <person name="Chen X."/>
        </authorList>
    </citation>
    <scope>NUCLEOTIDE SEQUENCE [LARGE SCALE GENOMIC DNA]</scope>
    <source>
        <strain evidence="8">MN2024</strain>
        <tissue evidence="8">Gills</tissue>
    </source>
</reference>
<dbReference type="AlphaFoldDB" id="A0ABD3VN01"/>
<feature type="region of interest" description="Disordered" evidence="6">
    <location>
        <begin position="660"/>
        <end position="682"/>
    </location>
</feature>
<evidence type="ECO:0000256" key="4">
    <source>
        <dbReference type="ARBA" id="ARBA00022989"/>
    </source>
</evidence>
<dbReference type="PANTHER" id="PTHR17920">
    <property type="entry name" value="TRANSMEMBRANE AND COILED-COIL DOMAIN-CONTAINING PROTEIN 4 TMCO4"/>
    <property type="match status" value="1"/>
</dbReference>